<feature type="region of interest" description="Disordered" evidence="5">
    <location>
        <begin position="47"/>
        <end position="66"/>
    </location>
</feature>
<keyword evidence="6" id="KW-1133">Transmembrane helix</keyword>
<evidence type="ECO:0000256" key="2">
    <source>
        <dbReference type="ARBA" id="ARBA00022676"/>
    </source>
</evidence>
<dbReference type="Pfam" id="PF04577">
    <property type="entry name" value="Glyco_transf_61"/>
    <property type="match status" value="1"/>
</dbReference>
<dbReference type="PANTHER" id="PTHR20961:SF5">
    <property type="entry name" value="GLYCOSYLTRANSFERASE-RELATED"/>
    <property type="match status" value="1"/>
</dbReference>
<dbReference type="Proteomes" id="UP001497516">
    <property type="component" value="Chromosome 5"/>
</dbReference>
<keyword evidence="4" id="KW-0325">Glycoprotein</keyword>
<dbReference type="AlphaFoldDB" id="A0AAV2EYP8"/>
<evidence type="ECO:0000256" key="5">
    <source>
        <dbReference type="SAM" id="MobiDB-lite"/>
    </source>
</evidence>
<dbReference type="InterPro" id="IPR049625">
    <property type="entry name" value="Glyco_transf_61_cat"/>
</dbReference>
<feature type="domain" description="Glycosyltransferase 61 catalytic" evidence="7">
    <location>
        <begin position="194"/>
        <end position="389"/>
    </location>
</feature>
<dbReference type="GO" id="GO:0000139">
    <property type="term" value="C:Golgi membrane"/>
    <property type="evidence" value="ECO:0007669"/>
    <property type="project" value="UniProtKB-SubCell"/>
</dbReference>
<keyword evidence="3" id="KW-0808">Transferase</keyword>
<evidence type="ECO:0000256" key="6">
    <source>
        <dbReference type="SAM" id="Phobius"/>
    </source>
</evidence>
<keyword evidence="2" id="KW-0328">Glycosyltransferase</keyword>
<evidence type="ECO:0000313" key="9">
    <source>
        <dbReference type="Proteomes" id="UP001497516"/>
    </source>
</evidence>
<evidence type="ECO:0000259" key="7">
    <source>
        <dbReference type="Pfam" id="PF04577"/>
    </source>
</evidence>
<comment type="subcellular location">
    <subcellularLocation>
        <location evidence="1">Golgi apparatus membrane</location>
        <topology evidence="1">Single-pass type II membrane protein</topology>
    </subcellularLocation>
</comment>
<accession>A0AAV2EYP8</accession>
<dbReference type="PANTHER" id="PTHR20961">
    <property type="entry name" value="GLYCOSYLTRANSFERASE"/>
    <property type="match status" value="1"/>
</dbReference>
<protein>
    <recommendedName>
        <fullName evidence="7">Glycosyltransferase 61 catalytic domain-containing protein</fullName>
    </recommendedName>
</protein>
<feature type="transmembrane region" description="Helical" evidence="6">
    <location>
        <begin position="21"/>
        <end position="44"/>
    </location>
</feature>
<sequence length="482" mass="54201">MKKNGAGGLPGRSSTSKRKQKILRTVAAVIATFLVVVAFCATLHRHEPNQPENMNTPTRKKNETLTSLPVETVVSTVDNEVGLQQFTKPPTCHFGGRSDYCDIEGDVRVDPGSATVYQVLHPNSDFIARSTAAAMTMIKPYPRNGDETAMGLVRQWTVKIVPADHKSLPVCHDQRVHDSPALIFSLGAYFGHYLHAFSDVLVSLFVTAGPFDRRLHLLVTDGHHLQVAKFATIWRALSTYRVVDIDTVQPGGKAHCFSRVMVGLKGRDEKELSINSSESRYTMKDFRQFLRSAYSLEKTVATQLRDRGERKKTSVPPPRILIISREKTRAFTNVVEIVRTARELGFEVETVARFDVDVTKSARMANRVDVLMGVHGTGLTNVVFLPENGILIQVVPFGVDWLSNRYFGEPSRDMNVRYLEYKITKEESSLGKVYAPDDAVFTNPTSFRWEEFSSIYLQNQNVTVDVTRFRPMLVRALELLHQ</sequence>
<gene>
    <name evidence="8" type="ORF">LTRI10_LOCUS31650</name>
</gene>
<evidence type="ECO:0000256" key="1">
    <source>
        <dbReference type="ARBA" id="ARBA00004323"/>
    </source>
</evidence>
<evidence type="ECO:0000313" key="8">
    <source>
        <dbReference type="EMBL" id="CAL1390894.1"/>
    </source>
</evidence>
<dbReference type="InterPro" id="IPR007657">
    <property type="entry name" value="Glycosyltransferase_61"/>
</dbReference>
<evidence type="ECO:0000256" key="4">
    <source>
        <dbReference type="ARBA" id="ARBA00023180"/>
    </source>
</evidence>
<name>A0AAV2EYP8_9ROSI</name>
<reference evidence="8 9" key="1">
    <citation type="submission" date="2024-04" db="EMBL/GenBank/DDBJ databases">
        <authorList>
            <person name="Fracassetti M."/>
        </authorList>
    </citation>
    <scope>NUCLEOTIDE SEQUENCE [LARGE SCALE GENOMIC DNA]</scope>
</reference>
<dbReference type="GO" id="GO:0016763">
    <property type="term" value="F:pentosyltransferase activity"/>
    <property type="evidence" value="ECO:0007669"/>
    <property type="project" value="UniProtKB-ARBA"/>
</dbReference>
<organism evidence="8 9">
    <name type="scientific">Linum trigynum</name>
    <dbReference type="NCBI Taxonomy" id="586398"/>
    <lineage>
        <taxon>Eukaryota</taxon>
        <taxon>Viridiplantae</taxon>
        <taxon>Streptophyta</taxon>
        <taxon>Embryophyta</taxon>
        <taxon>Tracheophyta</taxon>
        <taxon>Spermatophyta</taxon>
        <taxon>Magnoliopsida</taxon>
        <taxon>eudicotyledons</taxon>
        <taxon>Gunneridae</taxon>
        <taxon>Pentapetalae</taxon>
        <taxon>rosids</taxon>
        <taxon>fabids</taxon>
        <taxon>Malpighiales</taxon>
        <taxon>Linaceae</taxon>
        <taxon>Linum</taxon>
    </lineage>
</organism>
<keyword evidence="9" id="KW-1185">Reference proteome</keyword>
<keyword evidence="6" id="KW-0812">Transmembrane</keyword>
<proteinExistence type="predicted"/>
<keyword evidence="6" id="KW-0472">Membrane</keyword>
<dbReference type="EMBL" id="OZ034818">
    <property type="protein sequence ID" value="CAL1390894.1"/>
    <property type="molecule type" value="Genomic_DNA"/>
</dbReference>
<evidence type="ECO:0000256" key="3">
    <source>
        <dbReference type="ARBA" id="ARBA00022679"/>
    </source>
</evidence>